<sequence length="306" mass="33160">MNLKNSTIMVTGDVMIDRYWSGDSHRISPEAPVPVVHIQKSRDVPGGAANVAMNVANLDVATTLLSARGDDSDGRALESQLQENKVSCAFLTDPALQTIVKLRVLARHQQVVRLDFEEIPDHETLLPLVDMFESRIHSQDAVIFSDYGKGGLVHIQQMIQLARSAGKPVLIDPKGTDYSPYRGATIITPNREEFAAVAGRPRDMADFVQRAFKLRDDLQLQALLVTRSEEGMSLFLGSQHIHIPTQAREVFDVSGAGDTVIATLAAGIASGMGFEEAAHLANRAAGIVVGKMGTSPITIEELMSHA</sequence>
<protein>
    <submittedName>
        <fullName evidence="4">D-glycero-beta-D-manno-heptose-7-phosphate kinase</fullName>
    </submittedName>
</protein>
<dbReference type="CDD" id="cd01172">
    <property type="entry name" value="RfaE_like"/>
    <property type="match status" value="1"/>
</dbReference>
<dbReference type="Pfam" id="PF00294">
    <property type="entry name" value="PfkB"/>
    <property type="match status" value="1"/>
</dbReference>
<dbReference type="GO" id="GO:0033785">
    <property type="term" value="F:heptose 7-phosphate kinase activity"/>
    <property type="evidence" value="ECO:0007669"/>
    <property type="project" value="TreeGrafter"/>
</dbReference>
<accession>A0A838YBX2</accession>
<dbReference type="GO" id="GO:0016773">
    <property type="term" value="F:phosphotransferase activity, alcohol group as acceptor"/>
    <property type="evidence" value="ECO:0007669"/>
    <property type="project" value="InterPro"/>
</dbReference>
<dbReference type="EMBL" id="JACERN010000022">
    <property type="protein sequence ID" value="MBA4708151.1"/>
    <property type="molecule type" value="Genomic_DNA"/>
</dbReference>
<dbReference type="GO" id="GO:0005829">
    <property type="term" value="C:cytosol"/>
    <property type="evidence" value="ECO:0007669"/>
    <property type="project" value="TreeGrafter"/>
</dbReference>
<dbReference type="PANTHER" id="PTHR46969">
    <property type="entry name" value="BIFUNCTIONAL PROTEIN HLDE"/>
    <property type="match status" value="1"/>
</dbReference>
<dbReference type="GO" id="GO:0033786">
    <property type="term" value="F:heptose-1-phosphate adenylyltransferase activity"/>
    <property type="evidence" value="ECO:0007669"/>
    <property type="project" value="TreeGrafter"/>
</dbReference>
<organism evidence="4 5">
    <name type="scientific">Aquitalea aquatica</name>
    <dbReference type="NCBI Taxonomy" id="3044273"/>
    <lineage>
        <taxon>Bacteria</taxon>
        <taxon>Pseudomonadati</taxon>
        <taxon>Pseudomonadota</taxon>
        <taxon>Betaproteobacteria</taxon>
        <taxon>Neisseriales</taxon>
        <taxon>Chromobacteriaceae</taxon>
        <taxon>Aquitalea</taxon>
    </lineage>
</organism>
<dbReference type="InterPro" id="IPR011611">
    <property type="entry name" value="PfkB_dom"/>
</dbReference>
<evidence type="ECO:0000313" key="5">
    <source>
        <dbReference type="Proteomes" id="UP000545606"/>
    </source>
</evidence>
<dbReference type="SUPFAM" id="SSF53613">
    <property type="entry name" value="Ribokinase-like"/>
    <property type="match status" value="1"/>
</dbReference>
<evidence type="ECO:0000259" key="3">
    <source>
        <dbReference type="Pfam" id="PF00294"/>
    </source>
</evidence>
<keyword evidence="5" id="KW-1185">Reference proteome</keyword>
<dbReference type="NCBIfam" id="TIGR02198">
    <property type="entry name" value="rfaE_dom_I"/>
    <property type="match status" value="1"/>
</dbReference>
<evidence type="ECO:0000313" key="4">
    <source>
        <dbReference type="EMBL" id="MBA4708151.1"/>
    </source>
</evidence>
<dbReference type="PANTHER" id="PTHR46969:SF1">
    <property type="entry name" value="BIFUNCTIONAL PROTEIN HLDE"/>
    <property type="match status" value="1"/>
</dbReference>
<evidence type="ECO:0000256" key="2">
    <source>
        <dbReference type="ARBA" id="ARBA00022777"/>
    </source>
</evidence>
<proteinExistence type="predicted"/>
<evidence type="ECO:0000256" key="1">
    <source>
        <dbReference type="ARBA" id="ARBA00022679"/>
    </source>
</evidence>
<gene>
    <name evidence="4" type="primary">rfaE1</name>
    <name evidence="4" type="ORF">H2Z84_07120</name>
</gene>
<dbReference type="RefSeq" id="WP_181835358.1">
    <property type="nucleotide sequence ID" value="NZ_JACERN010000022.1"/>
</dbReference>
<dbReference type="InterPro" id="IPR029056">
    <property type="entry name" value="Ribokinase-like"/>
</dbReference>
<keyword evidence="1" id="KW-0808">Transferase</keyword>
<dbReference type="AlphaFoldDB" id="A0A838YBX2"/>
<dbReference type="Gene3D" id="3.40.1190.20">
    <property type="match status" value="1"/>
</dbReference>
<comment type="caution">
    <text evidence="4">The sequence shown here is derived from an EMBL/GenBank/DDBJ whole genome shotgun (WGS) entry which is preliminary data.</text>
</comment>
<name>A0A838YBX2_9NEIS</name>
<keyword evidence="2 4" id="KW-0418">Kinase</keyword>
<reference evidence="4 5" key="1">
    <citation type="submission" date="2020-07" db="EMBL/GenBank/DDBJ databases">
        <title>Draft genome sequence of violacein-producing bacteria and related species.</title>
        <authorList>
            <person name="Wilson H.S."/>
            <person name="De Leon M.E."/>
        </authorList>
    </citation>
    <scope>NUCLEOTIDE SEQUENCE [LARGE SCALE GENOMIC DNA]</scope>
    <source>
        <strain evidence="4 5">HSC-21Su07</strain>
    </source>
</reference>
<dbReference type="InterPro" id="IPR011913">
    <property type="entry name" value="RfaE_dom_I"/>
</dbReference>
<feature type="domain" description="Carbohydrate kinase PfkB" evidence="3">
    <location>
        <begin position="7"/>
        <end position="296"/>
    </location>
</feature>
<dbReference type="Proteomes" id="UP000545606">
    <property type="component" value="Unassembled WGS sequence"/>
</dbReference>
<dbReference type="FunFam" id="3.40.1190.20:FF:000002">
    <property type="entry name" value="Bifunctional protein HldE"/>
    <property type="match status" value="1"/>
</dbReference>